<dbReference type="Pfam" id="PF01565">
    <property type="entry name" value="FAD_binding_4"/>
    <property type="match status" value="1"/>
</dbReference>
<name>A0A4Y8WYR6_9MICC</name>
<sequence length="477" mass="48555">MTGSAPHSPALTDVVARLRAELGDAVDTSDAALEAARTDRSGHRSAAAPLAVVRARSTADVQAACRAAHATRTPLVTRGAGTGLAGGAVAGAGELVLDLSGMDRILEVVPEDRVAVVEPGVLNGALNTHLADHGLWWAPDPASKDISTVGGNIAMNAGGLLCAKYGVTREAVLGLEVVLADGTVLSLGHRTVKGVTGYDLTALMIGSEGTLGVITQAVLALRPLVPGAVHTVGAFFPDVTAGAAAAAAITGDGLVPAIMELMDEATLAAVRAHAADDDAARLPETGAFLLVQADGEGAAAQADRMAELARAAGGQTTVTADPVEADRLVALRRTAFPALEALGTPLVEDVAVPRSRMVEMFARIGEIERATGLLIPTTAHAGDGNLHPILLFGEASRVGGEGGGEIPAEVWEAAGMLFRAGLELGGTLTGEHGVGLLKRAFLRDELGDAQHALQERIKAVFDPHGILNPGKVFTPLP</sequence>
<proteinExistence type="predicted"/>
<dbReference type="Pfam" id="PF02913">
    <property type="entry name" value="FAD-oxidase_C"/>
    <property type="match status" value="1"/>
</dbReference>
<dbReference type="InterPro" id="IPR051914">
    <property type="entry name" value="FAD-linked_OxidoTrans_Type4"/>
</dbReference>
<dbReference type="SUPFAM" id="SSF56176">
    <property type="entry name" value="FAD-binding/transporter-associated domain-like"/>
    <property type="match status" value="1"/>
</dbReference>
<gene>
    <name evidence="5" type="ORF">BJ976_002278</name>
</gene>
<dbReference type="PANTHER" id="PTHR42934:SF2">
    <property type="entry name" value="GLYCOLATE OXIDASE SUBUNIT GLCD"/>
    <property type="match status" value="1"/>
</dbReference>
<protein>
    <submittedName>
        <fullName evidence="5">Glycolate oxidase</fullName>
        <ecNumber evidence="5">1.1.3.15</ecNumber>
    </submittedName>
</protein>
<evidence type="ECO:0000313" key="6">
    <source>
        <dbReference type="Proteomes" id="UP000560081"/>
    </source>
</evidence>
<dbReference type="EC" id="1.1.3.15" evidence="5"/>
<keyword evidence="6" id="KW-1185">Reference proteome</keyword>
<dbReference type="InterPro" id="IPR016171">
    <property type="entry name" value="Vanillyl_alc_oxidase_C-sub2"/>
</dbReference>
<dbReference type="OrthoDB" id="9811557at2"/>
<evidence type="ECO:0000256" key="1">
    <source>
        <dbReference type="ARBA" id="ARBA00001974"/>
    </source>
</evidence>
<keyword evidence="4 5" id="KW-0560">Oxidoreductase</keyword>
<accession>A0A4Y8WYR6</accession>
<dbReference type="Proteomes" id="UP000560081">
    <property type="component" value="Unassembled WGS sequence"/>
</dbReference>
<comment type="caution">
    <text evidence="5">The sequence shown here is derived from an EMBL/GenBank/DDBJ whole genome shotgun (WGS) entry which is preliminary data.</text>
</comment>
<keyword evidence="2" id="KW-0285">Flavoprotein</keyword>
<evidence type="ECO:0000313" key="5">
    <source>
        <dbReference type="EMBL" id="MBB4883927.1"/>
    </source>
</evidence>
<dbReference type="InterPro" id="IPR006094">
    <property type="entry name" value="Oxid_FAD_bind_N"/>
</dbReference>
<dbReference type="PANTHER" id="PTHR42934">
    <property type="entry name" value="GLYCOLATE OXIDASE SUBUNIT GLCD"/>
    <property type="match status" value="1"/>
</dbReference>
<dbReference type="GO" id="GO:0003973">
    <property type="term" value="F:(S)-2-hydroxy-acid oxidase activity"/>
    <property type="evidence" value="ECO:0007669"/>
    <property type="project" value="UniProtKB-EC"/>
</dbReference>
<dbReference type="RefSeq" id="WP_135030480.1">
    <property type="nucleotide sequence ID" value="NZ_BMLA01000007.1"/>
</dbReference>
<evidence type="ECO:0000256" key="3">
    <source>
        <dbReference type="ARBA" id="ARBA00022827"/>
    </source>
</evidence>
<dbReference type="InterPro" id="IPR036318">
    <property type="entry name" value="FAD-bd_PCMH-like_sf"/>
</dbReference>
<organism evidence="5 6">
    <name type="scientific">Micrococcus flavus</name>
    <dbReference type="NCBI Taxonomy" id="384602"/>
    <lineage>
        <taxon>Bacteria</taxon>
        <taxon>Bacillati</taxon>
        <taxon>Actinomycetota</taxon>
        <taxon>Actinomycetes</taxon>
        <taxon>Micrococcales</taxon>
        <taxon>Micrococcaceae</taxon>
        <taxon>Micrococcus</taxon>
    </lineage>
</organism>
<dbReference type="Gene3D" id="3.30.465.10">
    <property type="match status" value="1"/>
</dbReference>
<dbReference type="InterPro" id="IPR004113">
    <property type="entry name" value="FAD-bd_oxidored_4_C"/>
</dbReference>
<keyword evidence="3" id="KW-0274">FAD</keyword>
<evidence type="ECO:0000256" key="4">
    <source>
        <dbReference type="ARBA" id="ARBA00023002"/>
    </source>
</evidence>
<dbReference type="Gene3D" id="1.10.45.10">
    <property type="entry name" value="Vanillyl-alcohol Oxidase, Chain A, domain 4"/>
    <property type="match status" value="1"/>
</dbReference>
<dbReference type="InterPro" id="IPR016164">
    <property type="entry name" value="FAD-linked_Oxase-like_C"/>
</dbReference>
<reference evidence="5 6" key="1">
    <citation type="submission" date="2020-08" db="EMBL/GenBank/DDBJ databases">
        <title>Sequencing the genomes of 1000 actinobacteria strains.</title>
        <authorList>
            <person name="Klenk H.-P."/>
        </authorList>
    </citation>
    <scope>NUCLEOTIDE SEQUENCE [LARGE SCALE GENOMIC DNA]</scope>
    <source>
        <strain evidence="5 6">DSM 19079</strain>
    </source>
</reference>
<evidence type="ECO:0000256" key="2">
    <source>
        <dbReference type="ARBA" id="ARBA00022630"/>
    </source>
</evidence>
<dbReference type="InterPro" id="IPR016166">
    <property type="entry name" value="FAD-bd_PCMH"/>
</dbReference>
<comment type="cofactor">
    <cofactor evidence="1">
        <name>FAD</name>
        <dbReference type="ChEBI" id="CHEBI:57692"/>
    </cofactor>
</comment>
<dbReference type="Gene3D" id="3.30.70.2740">
    <property type="match status" value="1"/>
</dbReference>
<dbReference type="GO" id="GO:0071949">
    <property type="term" value="F:FAD binding"/>
    <property type="evidence" value="ECO:0007669"/>
    <property type="project" value="InterPro"/>
</dbReference>
<dbReference type="EMBL" id="JACHMC010000001">
    <property type="protein sequence ID" value="MBB4883927.1"/>
    <property type="molecule type" value="Genomic_DNA"/>
</dbReference>
<dbReference type="AlphaFoldDB" id="A0A4Y8WYR6"/>
<dbReference type="PROSITE" id="PS51387">
    <property type="entry name" value="FAD_PCMH"/>
    <property type="match status" value="1"/>
</dbReference>
<dbReference type="SUPFAM" id="SSF55103">
    <property type="entry name" value="FAD-linked oxidases, C-terminal domain"/>
    <property type="match status" value="1"/>
</dbReference>
<dbReference type="FunFam" id="1.10.45.10:FF:000001">
    <property type="entry name" value="D-lactate dehydrogenase mitochondrial"/>
    <property type="match status" value="1"/>
</dbReference>
<dbReference type="InterPro" id="IPR016169">
    <property type="entry name" value="FAD-bd_PCMH_sub2"/>
</dbReference>